<comment type="caution">
    <text evidence="1">The sequence shown here is derived from an EMBL/GenBank/DDBJ whole genome shotgun (WGS) entry which is preliminary data.</text>
</comment>
<organism evidence="1">
    <name type="scientific">marine sediment metagenome</name>
    <dbReference type="NCBI Taxonomy" id="412755"/>
    <lineage>
        <taxon>unclassified sequences</taxon>
        <taxon>metagenomes</taxon>
        <taxon>ecological metagenomes</taxon>
    </lineage>
</organism>
<evidence type="ECO:0000313" key="1">
    <source>
        <dbReference type="EMBL" id="GAI94148.1"/>
    </source>
</evidence>
<gene>
    <name evidence="1" type="ORF">S12H4_27018</name>
</gene>
<name>X1SMI0_9ZZZZ</name>
<accession>X1SMI0</accession>
<sequence length="59" mass="6405">MTVAETIKHLSDLRADNVDELTVEQCHAIGIALVIMVSLEPSQVTMIDKLIAMTVAPDN</sequence>
<protein>
    <submittedName>
        <fullName evidence="1">Uncharacterized protein</fullName>
    </submittedName>
</protein>
<dbReference type="AlphaFoldDB" id="X1SMI0"/>
<proteinExistence type="predicted"/>
<dbReference type="EMBL" id="BARW01015386">
    <property type="protein sequence ID" value="GAI94148.1"/>
    <property type="molecule type" value="Genomic_DNA"/>
</dbReference>
<reference evidence="1" key="1">
    <citation type="journal article" date="2014" name="Front. Microbiol.">
        <title>High frequency of phylogenetically diverse reductive dehalogenase-homologous genes in deep subseafloor sedimentary metagenomes.</title>
        <authorList>
            <person name="Kawai M."/>
            <person name="Futagami T."/>
            <person name="Toyoda A."/>
            <person name="Takaki Y."/>
            <person name="Nishi S."/>
            <person name="Hori S."/>
            <person name="Arai W."/>
            <person name="Tsubouchi T."/>
            <person name="Morono Y."/>
            <person name="Uchiyama I."/>
            <person name="Ito T."/>
            <person name="Fujiyama A."/>
            <person name="Inagaki F."/>
            <person name="Takami H."/>
        </authorList>
    </citation>
    <scope>NUCLEOTIDE SEQUENCE</scope>
    <source>
        <strain evidence="1">Expedition CK06-06</strain>
    </source>
</reference>